<evidence type="ECO:0000256" key="2">
    <source>
        <dbReference type="ARBA" id="ARBA00022630"/>
    </source>
</evidence>
<feature type="domain" description="FAD-dependent oxidoreductase 2 FAD-binding" evidence="5">
    <location>
        <begin position="27"/>
        <end position="533"/>
    </location>
</feature>
<dbReference type="InterPro" id="IPR050315">
    <property type="entry name" value="FAD-oxidoreductase_2"/>
</dbReference>
<protein>
    <submittedName>
        <fullName evidence="6">FAD-dependent oxidoreductase</fullName>
    </submittedName>
</protein>
<dbReference type="Proteomes" id="UP000824166">
    <property type="component" value="Unassembled WGS sequence"/>
</dbReference>
<evidence type="ECO:0000313" key="6">
    <source>
        <dbReference type="EMBL" id="MBU8868547.1"/>
    </source>
</evidence>
<comment type="cofactor">
    <cofactor evidence="1">
        <name>FAD</name>
        <dbReference type="ChEBI" id="CHEBI:57692"/>
    </cofactor>
</comment>
<dbReference type="EMBL" id="JAHOPC010000015">
    <property type="protein sequence ID" value="MBU8868547.1"/>
    <property type="molecule type" value="Genomic_DNA"/>
</dbReference>
<dbReference type="RefSeq" id="WP_216926668.1">
    <property type="nucleotide sequence ID" value="NZ_JAHOPC010000015.1"/>
</dbReference>
<keyword evidence="2" id="KW-0285">Flavoprotein</keyword>
<name>A0ABS6IB14_9MICC</name>
<accession>A0ABS6IB14</accession>
<proteinExistence type="predicted"/>
<keyword evidence="7" id="KW-1185">Reference proteome</keyword>
<evidence type="ECO:0000256" key="4">
    <source>
        <dbReference type="ARBA" id="ARBA00023002"/>
    </source>
</evidence>
<evidence type="ECO:0000256" key="3">
    <source>
        <dbReference type="ARBA" id="ARBA00022827"/>
    </source>
</evidence>
<dbReference type="PANTHER" id="PTHR43400">
    <property type="entry name" value="FUMARATE REDUCTASE"/>
    <property type="match status" value="1"/>
</dbReference>
<keyword evidence="4" id="KW-0560">Oxidoreductase</keyword>
<sequence>MTDHRVAQRGLSAPVSPQYNGATFETDVVIVGAGGAGLTTALFSRWQGDEVAVLEKAPAVGGTAAKSGFGIWIPNNRYLREQGIVDSREDYLRFVARVSRPERYEPDSPTFGLDAWEFEMVAAVYETASPALDLLTEKAGVQFEVHRTLSPEYYGHLDESVVEWGRSLSPVGSAGLAGGGGRVIVDQLVDVALDAGIQIATDRRVQRVIVRDGEVIGVEATDSHNHLYRIHARKAVVFASGGFSRNPALRSAFLPVPSFSGCAAPTNEGDFVRIAAHLGAELRNMNSMWACPVPLEKVLTSPDEVVGMFQLPGDSMILVNKHGRRATNEKLPYNELAQAFYGWDPMAVEYPNLVLIQIWDERSQRHSSGVKGGLIVGPGEDDAHVIVGESLEALTDEIAARLERHAGATGGFRLGEDFLPNLIRTVSRFNDLAEKGQDDDFGRGSAAIQRALNGPVREEQGRTNPTMWPISGQGPYYAALVTAGSLDTKGGPRTNTEGQVLDDSGEPIPGLYGVGNCVASASGRGYWGAGATLGPIIAFSYRAAQAAHRERSRSAFEQSAGKVS</sequence>
<gene>
    <name evidence="6" type="ORF">KSW38_19825</name>
</gene>
<keyword evidence="3" id="KW-0274">FAD</keyword>
<dbReference type="PANTHER" id="PTHR43400:SF10">
    <property type="entry name" value="3-OXOSTEROID 1-DEHYDROGENASE"/>
    <property type="match status" value="1"/>
</dbReference>
<evidence type="ECO:0000313" key="7">
    <source>
        <dbReference type="Proteomes" id="UP000824166"/>
    </source>
</evidence>
<comment type="caution">
    <text evidence="6">The sequence shown here is derived from an EMBL/GenBank/DDBJ whole genome shotgun (WGS) entry which is preliminary data.</text>
</comment>
<evidence type="ECO:0000256" key="1">
    <source>
        <dbReference type="ARBA" id="ARBA00001974"/>
    </source>
</evidence>
<organism evidence="6 7">
    <name type="scientific">Paenarthrobacter aromaticivorans</name>
    <dbReference type="NCBI Taxonomy" id="2849150"/>
    <lineage>
        <taxon>Bacteria</taxon>
        <taxon>Bacillati</taxon>
        <taxon>Actinomycetota</taxon>
        <taxon>Actinomycetes</taxon>
        <taxon>Micrococcales</taxon>
        <taxon>Micrococcaceae</taxon>
        <taxon>Paenarthrobacter</taxon>
    </lineage>
</organism>
<evidence type="ECO:0000259" key="5">
    <source>
        <dbReference type="Pfam" id="PF00890"/>
    </source>
</evidence>
<dbReference type="Pfam" id="PF00890">
    <property type="entry name" value="FAD_binding_2"/>
    <property type="match status" value="1"/>
</dbReference>
<reference evidence="6 7" key="1">
    <citation type="submission" date="2021-06" db="EMBL/GenBank/DDBJ databases">
        <authorList>
            <person name="Jeong J.W."/>
        </authorList>
    </citation>
    <scope>NUCLEOTIDE SEQUENCE [LARGE SCALE GENOMIC DNA]</scope>
    <source>
        <strain evidence="6 7">MMS21-TAE1-1</strain>
    </source>
</reference>
<dbReference type="InterPro" id="IPR003953">
    <property type="entry name" value="FAD-dep_OxRdtase_2_FAD-bd"/>
</dbReference>